<dbReference type="PANTHER" id="PTHR11559">
    <property type="entry name" value="CARBOXYLESTERASE"/>
    <property type="match status" value="1"/>
</dbReference>
<feature type="domain" description="Carboxylesterase type B" evidence="1">
    <location>
        <begin position="87"/>
        <end position="537"/>
    </location>
</feature>
<dbReference type="WBParaSite" id="MBELARI_LOCUS2330">
    <property type="protein sequence ID" value="MBELARI_LOCUS2330"/>
    <property type="gene ID" value="MBELARI_LOCUS2330"/>
</dbReference>
<dbReference type="Pfam" id="PF00135">
    <property type="entry name" value="COesterase"/>
    <property type="match status" value="2"/>
</dbReference>
<dbReference type="SUPFAM" id="SSF53474">
    <property type="entry name" value="alpha/beta-Hydrolases"/>
    <property type="match status" value="1"/>
</dbReference>
<feature type="domain" description="Carboxylesterase type B" evidence="1">
    <location>
        <begin position="23"/>
        <end position="84"/>
    </location>
</feature>
<sequence length="550" mass="62051">MLGLILLVIGLIEAQLLNQAIPLETTKGTVLGEVVESSGTWGQVFESIPFAKPPSGELRFELPEPRDPWKGVLDVRNQSACYHYLRFSEKLPLLFWIHGGGFRVGGKYYYENSGILRNIASKRIVFASADYRMGFEGFVATRSNDMPGNLALEDVALALKFLRENADSMGFDVNNIIVAGESAGGTMAGIFGVSPRLKGEIHAAMLFSGFASGPLAISTDETLEWSQDVFRNCSCTGTVKEIKECMKVAPKTCYDNKATVDYFFTPILDKFRCQMSFMPENTTTEMVKRRLGKRAHLPTLFSNVVHEMNELSAESWVDGLVHVSYNETMIAMDLIDERFSINASDQSADREQKFFKVGMEAWTAETQQALLFHADKKLTTYSILNDVFDEPNDKKLTTYSILNDVFDEPNEAWTAETQQALLFHADKKLTTYSILNDVFDEPNVPFTNPHCTDHGTDVSLLFDSTTIHHLRYSAFTPEDLETGKKFSQKLSHLIKEFAYHRRIIDFSTFTEKKRVYQTITYKSVNESDYDLDAYKFWQITLPKRAGATGA</sequence>
<reference evidence="3" key="1">
    <citation type="submission" date="2024-02" db="UniProtKB">
        <authorList>
            <consortium name="WormBaseParasite"/>
        </authorList>
    </citation>
    <scope>IDENTIFICATION</scope>
</reference>
<dbReference type="Gene3D" id="3.40.50.1820">
    <property type="entry name" value="alpha/beta hydrolase"/>
    <property type="match status" value="1"/>
</dbReference>
<dbReference type="Proteomes" id="UP000887575">
    <property type="component" value="Unassembled WGS sequence"/>
</dbReference>
<dbReference type="InterPro" id="IPR002018">
    <property type="entry name" value="CarbesteraseB"/>
</dbReference>
<evidence type="ECO:0000259" key="1">
    <source>
        <dbReference type="Pfam" id="PF00135"/>
    </source>
</evidence>
<protein>
    <recommendedName>
        <fullName evidence="1">Carboxylesterase type B domain-containing protein</fullName>
    </recommendedName>
</protein>
<dbReference type="InterPro" id="IPR029058">
    <property type="entry name" value="AB_hydrolase_fold"/>
</dbReference>
<evidence type="ECO:0000313" key="2">
    <source>
        <dbReference type="Proteomes" id="UP000887575"/>
    </source>
</evidence>
<evidence type="ECO:0000313" key="3">
    <source>
        <dbReference type="WBParaSite" id="MBELARI_LOCUS2330"/>
    </source>
</evidence>
<dbReference type="AlphaFoldDB" id="A0AAF3F6D4"/>
<organism evidence="2 3">
    <name type="scientific">Mesorhabditis belari</name>
    <dbReference type="NCBI Taxonomy" id="2138241"/>
    <lineage>
        <taxon>Eukaryota</taxon>
        <taxon>Metazoa</taxon>
        <taxon>Ecdysozoa</taxon>
        <taxon>Nematoda</taxon>
        <taxon>Chromadorea</taxon>
        <taxon>Rhabditida</taxon>
        <taxon>Rhabditina</taxon>
        <taxon>Rhabditomorpha</taxon>
        <taxon>Rhabditoidea</taxon>
        <taxon>Rhabditidae</taxon>
        <taxon>Mesorhabditinae</taxon>
        <taxon>Mesorhabditis</taxon>
    </lineage>
</organism>
<proteinExistence type="predicted"/>
<name>A0AAF3F6D4_9BILA</name>
<accession>A0AAF3F6D4</accession>
<dbReference type="InterPro" id="IPR050309">
    <property type="entry name" value="Type-B_Carboxylest/Lipase"/>
</dbReference>
<keyword evidence="2" id="KW-1185">Reference proteome</keyword>